<feature type="transmembrane region" description="Helical" evidence="18">
    <location>
        <begin position="197"/>
        <end position="217"/>
    </location>
</feature>
<dbReference type="PRINTS" id="PR01436">
    <property type="entry name" value="NADHDHGNASE2"/>
</dbReference>
<keyword evidence="8 18" id="KW-0812">Transmembrane</keyword>
<evidence type="ECO:0000256" key="18">
    <source>
        <dbReference type="RuleBase" id="RU003403"/>
    </source>
</evidence>
<dbReference type="EC" id="7.1.1.2" evidence="4 18"/>
<keyword evidence="6" id="KW-0813">Transport</keyword>
<evidence type="ECO:0000256" key="8">
    <source>
        <dbReference type="ARBA" id="ARBA00022692"/>
    </source>
</evidence>
<comment type="function">
    <text evidence="18">Core subunit of the mitochondrial membrane respiratory chain NADH dehydrogenase (Complex I) which catalyzes electron transfer from NADH through the respiratory chain, using ubiquinone as an electron acceptor. Essential for the catalytic activity and assembly of complex I.</text>
</comment>
<evidence type="ECO:0000256" key="6">
    <source>
        <dbReference type="ARBA" id="ARBA00022448"/>
    </source>
</evidence>
<gene>
    <name evidence="20" type="primary">ND2</name>
</gene>
<evidence type="ECO:0000256" key="1">
    <source>
        <dbReference type="ARBA" id="ARBA00003257"/>
    </source>
</evidence>
<proteinExistence type="inferred from homology"/>
<feature type="transmembrane region" description="Helical" evidence="18">
    <location>
        <begin position="270"/>
        <end position="290"/>
    </location>
</feature>
<accession>A0A6H0N285</accession>
<comment type="function">
    <text evidence="1">Core subunit of the mitochondrial membrane respiratory chain NADH dehydrogenase (Complex I) that is believed to belong to the minimal assembly required for catalysis. Complex I functions in the transfer of electrons from NADH to the respiratory chain. The immediate electron acceptor for the enzyme is believed to be ubiquinone.</text>
</comment>
<dbReference type="EMBL" id="MK614549">
    <property type="protein sequence ID" value="QIV24757.1"/>
    <property type="molecule type" value="Genomic_DNA"/>
</dbReference>
<evidence type="ECO:0000256" key="12">
    <source>
        <dbReference type="ARBA" id="ARBA00022989"/>
    </source>
</evidence>
<evidence type="ECO:0000256" key="4">
    <source>
        <dbReference type="ARBA" id="ARBA00012944"/>
    </source>
</evidence>
<evidence type="ECO:0000256" key="5">
    <source>
        <dbReference type="ARBA" id="ARBA00021008"/>
    </source>
</evidence>
<evidence type="ECO:0000256" key="17">
    <source>
        <dbReference type="ARBA" id="ARBA00049551"/>
    </source>
</evidence>
<dbReference type="PANTHER" id="PTHR46552:SF1">
    <property type="entry name" value="NADH-UBIQUINONE OXIDOREDUCTASE CHAIN 2"/>
    <property type="match status" value="1"/>
</dbReference>
<evidence type="ECO:0000256" key="16">
    <source>
        <dbReference type="ARBA" id="ARBA00023136"/>
    </source>
</evidence>
<organism evidence="20">
    <name type="scientific">Pseudoplites inexpectatus</name>
    <dbReference type="NCBI Taxonomy" id="2547838"/>
    <lineage>
        <taxon>Eukaryota</taxon>
        <taxon>Metazoa</taxon>
        <taxon>Ecdysozoa</taxon>
        <taxon>Arthropoda</taxon>
        <taxon>Hexapoda</taxon>
        <taxon>Insecta</taxon>
        <taxon>Pterygota</taxon>
        <taxon>Neoptera</taxon>
        <taxon>Endopterygota</taxon>
        <taxon>Coleoptera</taxon>
        <taxon>Polyphaga</taxon>
        <taxon>Cucujiformia</taxon>
        <taxon>Chrysomeloidea</taxon>
        <taxon>Cerambycidae</taxon>
        <taxon>Prioninae</taxon>
        <taxon>Macrotomini</taxon>
        <taxon>Pseudoplites</taxon>
    </lineage>
</organism>
<keyword evidence="9 18" id="KW-0999">Mitochondrion inner membrane</keyword>
<evidence type="ECO:0000256" key="3">
    <source>
        <dbReference type="ARBA" id="ARBA00007012"/>
    </source>
</evidence>
<feature type="domain" description="NADH:quinone oxidoreductase/Mrp antiporter transmembrane" evidence="19">
    <location>
        <begin position="23"/>
        <end position="285"/>
    </location>
</feature>
<keyword evidence="14 18" id="KW-0830">Ubiquinone</keyword>
<keyword evidence="7 18" id="KW-0679">Respiratory chain</keyword>
<keyword evidence="16 18" id="KW-0472">Membrane</keyword>
<evidence type="ECO:0000256" key="11">
    <source>
        <dbReference type="ARBA" id="ARBA00022982"/>
    </source>
</evidence>
<dbReference type="InterPro" id="IPR050175">
    <property type="entry name" value="Complex_I_Subunit_2"/>
</dbReference>
<geneLocation type="mitochondrion" evidence="20"/>
<dbReference type="GO" id="GO:0006120">
    <property type="term" value="P:mitochondrial electron transport, NADH to ubiquinone"/>
    <property type="evidence" value="ECO:0007669"/>
    <property type="project" value="InterPro"/>
</dbReference>
<keyword evidence="15 18" id="KW-0496">Mitochondrion</keyword>
<evidence type="ECO:0000259" key="19">
    <source>
        <dbReference type="Pfam" id="PF00361"/>
    </source>
</evidence>
<dbReference type="InterPro" id="IPR003917">
    <property type="entry name" value="NADH_UbQ_OxRdtase_chain2"/>
</dbReference>
<feature type="transmembrane region" description="Helical" evidence="18">
    <location>
        <begin position="311"/>
        <end position="334"/>
    </location>
</feature>
<protein>
    <recommendedName>
        <fullName evidence="5 18">NADH-ubiquinone oxidoreductase chain 2</fullName>
        <ecNumber evidence="4 18">7.1.1.2</ecNumber>
    </recommendedName>
</protein>
<evidence type="ECO:0000256" key="13">
    <source>
        <dbReference type="ARBA" id="ARBA00023027"/>
    </source>
</evidence>
<evidence type="ECO:0000256" key="7">
    <source>
        <dbReference type="ARBA" id="ARBA00022660"/>
    </source>
</evidence>
<keyword evidence="10 18" id="KW-1278">Translocase</keyword>
<evidence type="ECO:0000256" key="15">
    <source>
        <dbReference type="ARBA" id="ARBA00023128"/>
    </source>
</evidence>
<comment type="subcellular location">
    <subcellularLocation>
        <location evidence="2 18">Mitochondrion inner membrane</location>
        <topology evidence="2 18">Multi-pass membrane protein</topology>
    </subcellularLocation>
</comment>
<feature type="transmembrane region" description="Helical" evidence="18">
    <location>
        <begin position="238"/>
        <end position="258"/>
    </location>
</feature>
<comment type="similarity">
    <text evidence="3 18">Belongs to the complex I subunit 2 family.</text>
</comment>
<dbReference type="GO" id="GO:0008137">
    <property type="term" value="F:NADH dehydrogenase (ubiquinone) activity"/>
    <property type="evidence" value="ECO:0007669"/>
    <property type="project" value="UniProtKB-EC"/>
</dbReference>
<sequence>MTKFYKLLLLTSLMVGSLIAMSSYSWLSMWIGLEINLLSIIPLLSDSNNLYPSESALKYFITQAMASIILLFSIVSSMNLNDLIFNSPNHYWLIILNSAILTKMGAAPFHAWFPEVMEGLNWFNCFIMLTWQKMAPMVILMYNMNMTTFFSAIIVFSTVISGILGLNQISLRKILAYSSINHISWMISSMLNSQTIWILYFIIYVIITANIVILFFYTNIFFLKQLFSSFNQNKTLKFFFVMNFLSLGGLPPFLGFFPKWLTINNLVENNFLVLSVILITSTLITLYFYLRVTFSTLVINSKETIVKTPQLNLFMIVFSNFISLTGLVICTLTFSMV</sequence>
<evidence type="ECO:0000256" key="14">
    <source>
        <dbReference type="ARBA" id="ARBA00023075"/>
    </source>
</evidence>
<dbReference type="AlphaFoldDB" id="A0A6H0N285"/>
<keyword evidence="13 18" id="KW-0520">NAD</keyword>
<dbReference type="PANTHER" id="PTHR46552">
    <property type="entry name" value="NADH-UBIQUINONE OXIDOREDUCTASE CHAIN 2"/>
    <property type="match status" value="1"/>
</dbReference>
<feature type="transmembrane region" description="Helical" evidence="18">
    <location>
        <begin position="59"/>
        <end position="78"/>
    </location>
</feature>
<evidence type="ECO:0000256" key="2">
    <source>
        <dbReference type="ARBA" id="ARBA00004448"/>
    </source>
</evidence>
<evidence type="ECO:0000256" key="10">
    <source>
        <dbReference type="ARBA" id="ARBA00022967"/>
    </source>
</evidence>
<evidence type="ECO:0000313" key="20">
    <source>
        <dbReference type="EMBL" id="QIV24757.1"/>
    </source>
</evidence>
<reference evidence="20" key="1">
    <citation type="journal article" date="2020" name="Syst. Entomol.">
        <title>Museomics reveals extensive cryptic diversity of Australian prionine longhorn beetles with implications for their classification and conservation.</title>
        <authorList>
            <person name="Jin M."/>
            <person name="Zwick A."/>
            <person name="Slipinski A."/>
            <person name="Keyzer R."/>
            <person name="Pang H."/>
        </authorList>
    </citation>
    <scope>NUCLEOTIDE SEQUENCE</scope>
</reference>
<dbReference type="GO" id="GO:0005743">
    <property type="term" value="C:mitochondrial inner membrane"/>
    <property type="evidence" value="ECO:0007669"/>
    <property type="project" value="UniProtKB-SubCell"/>
</dbReference>
<keyword evidence="12 18" id="KW-1133">Transmembrane helix</keyword>
<keyword evidence="11 18" id="KW-0249">Electron transport</keyword>
<name>A0A6H0N285_9CUCU</name>
<dbReference type="Pfam" id="PF00361">
    <property type="entry name" value="Proton_antipo_M"/>
    <property type="match status" value="1"/>
</dbReference>
<dbReference type="InterPro" id="IPR001750">
    <property type="entry name" value="ND/Mrp_TM"/>
</dbReference>
<comment type="catalytic activity">
    <reaction evidence="17 18">
        <text>a ubiquinone + NADH + 5 H(+)(in) = a ubiquinol + NAD(+) + 4 H(+)(out)</text>
        <dbReference type="Rhea" id="RHEA:29091"/>
        <dbReference type="Rhea" id="RHEA-COMP:9565"/>
        <dbReference type="Rhea" id="RHEA-COMP:9566"/>
        <dbReference type="ChEBI" id="CHEBI:15378"/>
        <dbReference type="ChEBI" id="CHEBI:16389"/>
        <dbReference type="ChEBI" id="CHEBI:17976"/>
        <dbReference type="ChEBI" id="CHEBI:57540"/>
        <dbReference type="ChEBI" id="CHEBI:57945"/>
        <dbReference type="EC" id="7.1.1.2"/>
    </reaction>
</comment>
<evidence type="ECO:0000256" key="9">
    <source>
        <dbReference type="ARBA" id="ARBA00022792"/>
    </source>
</evidence>
<feature type="transmembrane region" description="Helical" evidence="18">
    <location>
        <begin position="90"/>
        <end position="113"/>
    </location>
</feature>
<feature type="transmembrane region" description="Helical" evidence="18">
    <location>
        <begin position="148"/>
        <end position="167"/>
    </location>
</feature>